<dbReference type="EMBL" id="FQYR01000003">
    <property type="protein sequence ID" value="SHJ29091.1"/>
    <property type="molecule type" value="Genomic_DNA"/>
</dbReference>
<comment type="pathway">
    <text evidence="2">Organic acid metabolism; glycolate biosynthesis; glycolate from 2-phosphoglycolate: step 1/1.</text>
</comment>
<evidence type="ECO:0000313" key="5">
    <source>
        <dbReference type="EMBL" id="SHJ29091.1"/>
    </source>
</evidence>
<comment type="similarity">
    <text evidence="3">Belongs to the HAD-like hydrolase superfamily. CbbY/CbbZ/Gph/YieH family.</text>
</comment>
<dbReference type="GO" id="GO:0006281">
    <property type="term" value="P:DNA repair"/>
    <property type="evidence" value="ECO:0007669"/>
    <property type="project" value="TreeGrafter"/>
</dbReference>
<dbReference type="PANTHER" id="PTHR43434:SF1">
    <property type="entry name" value="PHOSPHOGLYCOLATE PHOSPHATASE"/>
    <property type="match status" value="1"/>
</dbReference>
<dbReference type="Proteomes" id="UP000184510">
    <property type="component" value="Unassembled WGS sequence"/>
</dbReference>
<dbReference type="SFLD" id="SFLDS00003">
    <property type="entry name" value="Haloacid_Dehalogenase"/>
    <property type="match status" value="1"/>
</dbReference>
<dbReference type="GO" id="GO:0008967">
    <property type="term" value="F:phosphoglycolate phosphatase activity"/>
    <property type="evidence" value="ECO:0007669"/>
    <property type="project" value="UniProtKB-EC"/>
</dbReference>
<proteinExistence type="inferred from homology"/>
<dbReference type="SFLD" id="SFLDG01129">
    <property type="entry name" value="C1.5:_HAD__Beta-PGM__Phosphata"/>
    <property type="match status" value="1"/>
</dbReference>
<comment type="catalytic activity">
    <reaction evidence="1">
        <text>2-phosphoglycolate + H2O = glycolate + phosphate</text>
        <dbReference type="Rhea" id="RHEA:14369"/>
        <dbReference type="ChEBI" id="CHEBI:15377"/>
        <dbReference type="ChEBI" id="CHEBI:29805"/>
        <dbReference type="ChEBI" id="CHEBI:43474"/>
        <dbReference type="ChEBI" id="CHEBI:58033"/>
        <dbReference type="EC" id="3.1.3.18"/>
    </reaction>
</comment>
<dbReference type="PANTHER" id="PTHR43434">
    <property type="entry name" value="PHOSPHOGLYCOLATE PHOSPHATASE"/>
    <property type="match status" value="1"/>
</dbReference>
<dbReference type="InterPro" id="IPR041492">
    <property type="entry name" value="HAD_2"/>
</dbReference>
<dbReference type="InParanoid" id="A0A1M6I3L9"/>
<dbReference type="InterPro" id="IPR023198">
    <property type="entry name" value="PGP-like_dom2"/>
</dbReference>
<evidence type="ECO:0000256" key="1">
    <source>
        <dbReference type="ARBA" id="ARBA00000830"/>
    </source>
</evidence>
<dbReference type="RefSeq" id="WP_143183276.1">
    <property type="nucleotide sequence ID" value="NZ_FQYR01000003.1"/>
</dbReference>
<dbReference type="InterPro" id="IPR050155">
    <property type="entry name" value="HAD-like_hydrolase_sf"/>
</dbReference>
<dbReference type="STRING" id="1123071.SAMN02745181_1674"/>
<evidence type="ECO:0000256" key="4">
    <source>
        <dbReference type="ARBA" id="ARBA00013078"/>
    </source>
</evidence>
<reference evidence="5 6" key="1">
    <citation type="submission" date="2016-11" db="EMBL/GenBank/DDBJ databases">
        <authorList>
            <person name="Jaros S."/>
            <person name="Januszkiewicz K."/>
            <person name="Wedrychowicz H."/>
        </authorList>
    </citation>
    <scope>NUCLEOTIDE SEQUENCE [LARGE SCALE GENOMIC DNA]</scope>
    <source>
        <strain evidence="5 6">DSM 18772</strain>
    </source>
</reference>
<sequence>MIRNWIFDWSGTLVDDMALVVCATNHVLRQYGVAEIGREEFRKSFKLPYSDFYQEYLPGVCMEEIEAHFRYGFSISEASVPKLEYSEEFLAYIKEQGGRMFVLTSMCEIAFGEQLVDLGMEPYFERTYAGVLDKRELIGDILQEQNLAKEETVFVGDMTHDVDTAHHGGVWSVGVLTGYNHRKTLMSSKPSVLVNDLKELRGLLESGSTLFTSCDE</sequence>
<dbReference type="Gene3D" id="3.40.50.1000">
    <property type="entry name" value="HAD superfamily/HAD-like"/>
    <property type="match status" value="1"/>
</dbReference>
<organism evidence="5 6">
    <name type="scientific">Rubritalea squalenifaciens DSM 18772</name>
    <dbReference type="NCBI Taxonomy" id="1123071"/>
    <lineage>
        <taxon>Bacteria</taxon>
        <taxon>Pseudomonadati</taxon>
        <taxon>Verrucomicrobiota</taxon>
        <taxon>Verrucomicrobiia</taxon>
        <taxon>Verrucomicrobiales</taxon>
        <taxon>Rubritaleaceae</taxon>
        <taxon>Rubritalea</taxon>
    </lineage>
</organism>
<dbReference type="InterPro" id="IPR036412">
    <property type="entry name" value="HAD-like_sf"/>
</dbReference>
<evidence type="ECO:0000256" key="3">
    <source>
        <dbReference type="ARBA" id="ARBA00006171"/>
    </source>
</evidence>
<dbReference type="OrthoDB" id="9794086at2"/>
<name>A0A1M6I3L9_9BACT</name>
<protein>
    <recommendedName>
        <fullName evidence="4">phosphoglycolate phosphatase</fullName>
        <ecNumber evidence="4">3.1.3.18</ecNumber>
    </recommendedName>
</protein>
<gene>
    <name evidence="5" type="ORF">SAMN02745181_1674</name>
</gene>
<dbReference type="Gene3D" id="1.10.150.240">
    <property type="entry name" value="Putative phosphatase, domain 2"/>
    <property type="match status" value="1"/>
</dbReference>
<dbReference type="SUPFAM" id="SSF56784">
    <property type="entry name" value="HAD-like"/>
    <property type="match status" value="1"/>
</dbReference>
<keyword evidence="6" id="KW-1185">Reference proteome</keyword>
<dbReference type="EC" id="3.1.3.18" evidence="4"/>
<evidence type="ECO:0000313" key="6">
    <source>
        <dbReference type="Proteomes" id="UP000184510"/>
    </source>
</evidence>
<accession>A0A1M6I3L9</accession>
<dbReference type="Pfam" id="PF13419">
    <property type="entry name" value="HAD_2"/>
    <property type="match status" value="1"/>
</dbReference>
<dbReference type="AlphaFoldDB" id="A0A1M6I3L9"/>
<evidence type="ECO:0000256" key="2">
    <source>
        <dbReference type="ARBA" id="ARBA00004818"/>
    </source>
</evidence>
<dbReference type="InterPro" id="IPR023214">
    <property type="entry name" value="HAD_sf"/>
</dbReference>
<dbReference type="GO" id="GO:0005829">
    <property type="term" value="C:cytosol"/>
    <property type="evidence" value="ECO:0007669"/>
    <property type="project" value="TreeGrafter"/>
</dbReference>